<evidence type="ECO:0000313" key="7">
    <source>
        <dbReference type="EMBL" id="QLY40910.1"/>
    </source>
</evidence>
<dbReference type="PANTHER" id="PTHR43277">
    <property type="entry name" value="ARGININE DECARBOXYLASE"/>
    <property type="match status" value="1"/>
</dbReference>
<evidence type="ECO:0000313" key="8">
    <source>
        <dbReference type="Proteomes" id="UP000512167"/>
    </source>
</evidence>
<evidence type="ECO:0000259" key="6">
    <source>
        <dbReference type="PROSITE" id="PS00703"/>
    </source>
</evidence>
<dbReference type="InterPro" id="IPR008286">
    <property type="entry name" value="Prn/Lys/Arg_de-COase_C"/>
</dbReference>
<comment type="cofactor">
    <cofactor evidence="1">
        <name>pyridoxal 5'-phosphate</name>
        <dbReference type="ChEBI" id="CHEBI:597326"/>
    </cofactor>
</comment>
<comment type="similarity">
    <text evidence="2">Belongs to the Orn/Lys/Arg decarboxylase class-I family.</text>
</comment>
<keyword evidence="7" id="KW-0032">Aminotransferase</keyword>
<feature type="domain" description="Orn/Lys/Arg decarboxylases family 1 pyridoxal-P attachment site" evidence="6">
    <location>
        <begin position="223"/>
        <end position="237"/>
    </location>
</feature>
<keyword evidence="4" id="KW-0663">Pyridoxal phosphate</keyword>
<dbReference type="GO" id="GO:0008483">
    <property type="term" value="F:transaminase activity"/>
    <property type="evidence" value="ECO:0007669"/>
    <property type="project" value="UniProtKB-KW"/>
</dbReference>
<dbReference type="InterPro" id="IPR015424">
    <property type="entry name" value="PyrdxlP-dep_Trfase"/>
</dbReference>
<dbReference type="InterPro" id="IPR052357">
    <property type="entry name" value="Orn_Lys_Arg_decarboxylase-I"/>
</dbReference>
<dbReference type="Gene3D" id="3.90.100.10">
    <property type="entry name" value="Orn/Lys/Arg decarboxylase, C-terminal domain"/>
    <property type="match status" value="1"/>
</dbReference>
<evidence type="ECO:0000256" key="2">
    <source>
        <dbReference type="ARBA" id="ARBA00010671"/>
    </source>
</evidence>
<dbReference type="InterPro" id="IPR015421">
    <property type="entry name" value="PyrdxlP-dep_Trfase_major"/>
</dbReference>
<organism evidence="7 8">
    <name type="scientific">Hujiaoplasma nucleasis</name>
    <dbReference type="NCBI Taxonomy" id="2725268"/>
    <lineage>
        <taxon>Bacteria</taxon>
        <taxon>Bacillati</taxon>
        <taxon>Mycoplasmatota</taxon>
        <taxon>Mollicutes</taxon>
        <taxon>Candidatus Izemoplasmatales</taxon>
        <taxon>Hujiaoplasmataceae</taxon>
        <taxon>Hujiaoplasma</taxon>
    </lineage>
</organism>
<dbReference type="SUPFAM" id="SSF53383">
    <property type="entry name" value="PLP-dependent transferases"/>
    <property type="match status" value="1"/>
</dbReference>
<keyword evidence="7" id="KW-0808">Transferase</keyword>
<evidence type="ECO:0000256" key="1">
    <source>
        <dbReference type="ARBA" id="ARBA00001933"/>
    </source>
</evidence>
<dbReference type="Pfam" id="PF01276">
    <property type="entry name" value="OKR_DC_1"/>
    <property type="match status" value="1"/>
</dbReference>
<name>A0A7L6N3T4_9MOLU</name>
<keyword evidence="3" id="KW-0210">Decarboxylase</keyword>
<evidence type="ECO:0000256" key="4">
    <source>
        <dbReference type="ARBA" id="ARBA00022898"/>
    </source>
</evidence>
<accession>A0A7L6N3T4</accession>
<dbReference type="PANTHER" id="PTHR43277:SF4">
    <property type="entry name" value="ARGININE DECARBOXYLASE"/>
    <property type="match status" value="1"/>
</dbReference>
<keyword evidence="5" id="KW-0456">Lyase</keyword>
<sequence>MINNKHVKTPFFTKLKEYGKSRVAPFDVPGHKLGKIDNDLIRYVGKRTYLLDSNSPIGLDHLNKPTGVIRDAENLMADACHAEKSYFLTNGTTTGILAMIMSVCKANDKIILPRNVHKSVINGLILSGAVPIFIKPNIDQDLGIANDITYGSVEKAIKDHPDAVAVFVINPTYFGVISDLKKITDLAHENDIIVMVDEAHGAQFYFSQKMPLSAMEAGADIAATSMHKTAGSFTQSSVILTQGKRINHQKLRATLNMLQSTSPSSLLMASIDVARKTMYFKGEEKIGKILDMAHETRERMKNIPGITVVDKEYMKKKGCFDFDETKIIIKVSELGLSGFEVYQLMKEKYNIQLELAESHIILAIVTIGTSKKDLDRLYKGFLSLSEYYHEFRDKLPKVEFEYMFPETYSRPRDAYHAPKLIVSLDDAVNEVAGESVMIYPPGIPIVIPGEVITQDVIDDIKFYSNKSKALHSDLEDAMITIVDKENWEKYSEENNEL</sequence>
<dbReference type="KEGG" id="tbk:HF295_08590"/>
<evidence type="ECO:0000256" key="3">
    <source>
        <dbReference type="ARBA" id="ARBA00022793"/>
    </source>
</evidence>
<dbReference type="PROSITE" id="PS00703">
    <property type="entry name" value="OKR_DC_1"/>
    <property type="match status" value="1"/>
</dbReference>
<keyword evidence="8" id="KW-1185">Reference proteome</keyword>
<protein>
    <submittedName>
        <fullName evidence="7">Aminotransferase class I/II-fold pyridoxal phosphate-dependent enzyme</fullName>
    </submittedName>
</protein>
<dbReference type="InterPro" id="IPR000310">
    <property type="entry name" value="Orn/Lys/Arg_deCO2ase_major_dom"/>
</dbReference>
<reference evidence="7 8" key="1">
    <citation type="submission" date="2020-04" db="EMBL/GenBank/DDBJ databases">
        <authorList>
            <person name="Zheng R.K."/>
            <person name="Sun C.M."/>
        </authorList>
    </citation>
    <scope>NUCLEOTIDE SEQUENCE [LARGE SCALE GENOMIC DNA]</scope>
    <source>
        <strain evidence="8">zrk29</strain>
    </source>
</reference>
<dbReference type="Gene3D" id="3.40.640.10">
    <property type="entry name" value="Type I PLP-dependent aspartate aminotransferase-like (Major domain)"/>
    <property type="match status" value="1"/>
</dbReference>
<gene>
    <name evidence="7" type="ORF">HF295_08590</name>
</gene>
<dbReference type="AlphaFoldDB" id="A0A7L6N3T4"/>
<dbReference type="EMBL" id="CP051151">
    <property type="protein sequence ID" value="QLY40910.1"/>
    <property type="molecule type" value="Genomic_DNA"/>
</dbReference>
<dbReference type="CDD" id="cd00615">
    <property type="entry name" value="Orn_deC_like"/>
    <property type="match status" value="1"/>
</dbReference>
<dbReference type="Pfam" id="PF03711">
    <property type="entry name" value="OKR_DC_1_C"/>
    <property type="match status" value="1"/>
</dbReference>
<dbReference type="Proteomes" id="UP000512167">
    <property type="component" value="Chromosome"/>
</dbReference>
<dbReference type="GO" id="GO:0016831">
    <property type="term" value="F:carboxy-lyase activity"/>
    <property type="evidence" value="ECO:0007669"/>
    <property type="project" value="UniProtKB-KW"/>
</dbReference>
<evidence type="ECO:0000256" key="5">
    <source>
        <dbReference type="ARBA" id="ARBA00023239"/>
    </source>
</evidence>
<proteinExistence type="inferred from homology"/>
<dbReference type="RefSeq" id="WP_312031764.1">
    <property type="nucleotide sequence ID" value="NZ_CP051151.1"/>
</dbReference>